<dbReference type="PIRSF" id="PIRSF001535">
    <property type="entry name" value="ProRS_1"/>
    <property type="match status" value="1"/>
</dbReference>
<dbReference type="GO" id="GO:0004827">
    <property type="term" value="F:proline-tRNA ligase activity"/>
    <property type="evidence" value="ECO:0007669"/>
    <property type="project" value="UniProtKB-UniRule"/>
</dbReference>
<sequence length="566" mass="63892">MRQSKTFIPTLRETPSDADLKSHQLLLRAGYIRQNTSGVYSYLPLAKKMLTKIESIVREEMDAIGGSEVLMPSLQQAELWQETGRWYTYGPELMRLNDRHGREFALGPTHEEVITSLLRDEIKSYKKLPLTLYQIQTKFRDEKRPRFGLLRGREFIMKDAYSFHDSKESLDETYEDMKQAYTNIFTRLGLNFRAVIADSGAIGGKDTHEFMVLSEVGEDTIAYSDSSDFAANIEMAEVNVDYPQPEGEELEIEKVDTPDVKTIDDVAAFLEVRPEDCIKTLVFIVDDEPVVVLSRGDHEINDIKVKHALDASIVEMATPEQVKEATGTEIGSLGPVKLPTGLKVIADHAVRYMRNAVTGANDDGRHYRNVNPERDFSVDSYEDLRFIMEGDPSPDGTGTIRFARGIEVGHIFKLGTTYSEPMEGTFLDNNGRQQPYVMGCYGIGVSRLLSAMAEQFNDDDGLKWPKDLAPADIHLIPVNMKDDSQRELAEEMYGLLSSYRYNVLFDDRAERPGVKFADADLIGLPVRLTVGKKADEGIVEVKFRATGETAEWKKEELTDKLRSFFG</sequence>
<dbReference type="EMBL" id="LQNT01000009">
    <property type="protein sequence ID" value="KZE38158.1"/>
    <property type="molecule type" value="Genomic_DNA"/>
</dbReference>
<dbReference type="PROSITE" id="PS50862">
    <property type="entry name" value="AA_TRNA_LIGASE_II"/>
    <property type="match status" value="1"/>
</dbReference>
<dbReference type="InterPro" id="IPR036754">
    <property type="entry name" value="YbaK/aa-tRNA-synt-asso_dom_sf"/>
</dbReference>
<dbReference type="InterPro" id="IPR036621">
    <property type="entry name" value="Anticodon-bd_dom_sf"/>
</dbReference>
<dbReference type="SUPFAM" id="SSF55826">
    <property type="entry name" value="YbaK/ProRS associated domain"/>
    <property type="match status" value="1"/>
</dbReference>
<dbReference type="GO" id="GO:0016740">
    <property type="term" value="F:transferase activity"/>
    <property type="evidence" value="ECO:0007669"/>
    <property type="project" value="UniProtKB-ARBA"/>
</dbReference>
<dbReference type="GO" id="GO:0005829">
    <property type="term" value="C:cytosol"/>
    <property type="evidence" value="ECO:0007669"/>
    <property type="project" value="TreeGrafter"/>
</dbReference>
<dbReference type="NCBIfam" id="TIGR00409">
    <property type="entry name" value="proS_fam_II"/>
    <property type="match status" value="1"/>
</dbReference>
<dbReference type="Pfam" id="PF00587">
    <property type="entry name" value="tRNA-synt_2b"/>
    <property type="match status" value="1"/>
</dbReference>
<dbReference type="HAMAP" id="MF_01569">
    <property type="entry name" value="Pro_tRNA_synth_type1"/>
    <property type="match status" value="1"/>
</dbReference>
<evidence type="ECO:0000256" key="2">
    <source>
        <dbReference type="ARBA" id="ARBA00011738"/>
    </source>
</evidence>
<evidence type="ECO:0000256" key="9">
    <source>
        <dbReference type="ARBA" id="ARBA00047671"/>
    </source>
</evidence>
<keyword evidence="5 12" id="KW-0547">Nucleotide-binding</keyword>
<dbReference type="EC" id="6.1.1.15" evidence="12"/>
<dbReference type="SUPFAM" id="SSF55681">
    <property type="entry name" value="Class II aaRS and biotin synthetases"/>
    <property type="match status" value="1"/>
</dbReference>
<dbReference type="PRINTS" id="PR01046">
    <property type="entry name" value="TRNASYNTHPRO"/>
</dbReference>
<dbReference type="FunFam" id="3.30.930.10:FF:000043">
    <property type="entry name" value="Proline--tRNA ligase"/>
    <property type="match status" value="1"/>
</dbReference>
<dbReference type="InterPro" id="IPR002314">
    <property type="entry name" value="aa-tRNA-synt_IIb"/>
</dbReference>
<evidence type="ECO:0000256" key="3">
    <source>
        <dbReference type="ARBA" id="ARBA00022490"/>
    </source>
</evidence>
<accession>A0A161RJ15</accession>
<dbReference type="CDD" id="cd04334">
    <property type="entry name" value="ProRS-INS"/>
    <property type="match status" value="1"/>
</dbReference>
<evidence type="ECO:0000256" key="8">
    <source>
        <dbReference type="ARBA" id="ARBA00023146"/>
    </source>
</evidence>
<evidence type="ECO:0000256" key="5">
    <source>
        <dbReference type="ARBA" id="ARBA00022741"/>
    </source>
</evidence>
<dbReference type="PANTHER" id="PTHR42753:SF2">
    <property type="entry name" value="PROLINE--TRNA LIGASE"/>
    <property type="match status" value="1"/>
</dbReference>
<dbReference type="Proteomes" id="UP000076490">
    <property type="component" value="Unassembled WGS sequence"/>
</dbReference>
<dbReference type="Pfam" id="PF04073">
    <property type="entry name" value="tRNA_edit"/>
    <property type="match status" value="1"/>
</dbReference>
<comment type="similarity">
    <text evidence="11 12">Belongs to the class-II aminoacyl-tRNA synthetase family. ProS type 1 subfamily.</text>
</comment>
<dbReference type="FunFam" id="3.40.50.800:FF:000011">
    <property type="entry name" value="Proline--tRNA ligase"/>
    <property type="match status" value="1"/>
</dbReference>
<dbReference type="InterPro" id="IPR044140">
    <property type="entry name" value="ProRS_anticodon_short"/>
</dbReference>
<dbReference type="GO" id="GO:0002161">
    <property type="term" value="F:aminoacyl-tRNA deacylase activity"/>
    <property type="evidence" value="ECO:0007669"/>
    <property type="project" value="InterPro"/>
</dbReference>
<dbReference type="Gene3D" id="3.40.50.800">
    <property type="entry name" value="Anticodon-binding domain"/>
    <property type="match status" value="1"/>
</dbReference>
<evidence type="ECO:0000256" key="12">
    <source>
        <dbReference type="HAMAP-Rule" id="MF_01569"/>
    </source>
</evidence>
<dbReference type="AlphaFoldDB" id="A0A161RJ15"/>
<dbReference type="GO" id="GO:0006433">
    <property type="term" value="P:prolyl-tRNA aminoacylation"/>
    <property type="evidence" value="ECO:0007669"/>
    <property type="project" value="UniProtKB-UniRule"/>
</dbReference>
<dbReference type="InterPro" id="IPR006195">
    <property type="entry name" value="aa-tRNA-synth_II"/>
</dbReference>
<comment type="domain">
    <text evidence="12">Consists of three domains: the N-terminal catalytic domain, the editing domain and the C-terminal anticodon-binding domain.</text>
</comment>
<reference evidence="14 15" key="1">
    <citation type="submission" date="2016-01" db="EMBL/GenBank/DDBJ databases">
        <title>Whole genome sequencing of Bhargavaea cecembensis T14.</title>
        <authorList>
            <person name="Hong K.W."/>
        </authorList>
    </citation>
    <scope>NUCLEOTIDE SEQUENCE [LARGE SCALE GENOMIC DNA]</scope>
    <source>
        <strain evidence="14 15">T14</strain>
    </source>
</reference>
<comment type="function">
    <text evidence="10 12">Catalyzes the attachment of proline to tRNA(Pro) in a two-step reaction: proline is first activated by ATP to form Pro-AMP and then transferred to the acceptor end of tRNA(Pro). As ProRS can inadvertently accommodate and process non-cognate amino acids such as alanine and cysteine, to avoid such errors it has two additional distinct editing activities against alanine. One activity is designated as 'pretransfer' editing and involves the tRNA(Pro)-independent hydrolysis of activated Ala-AMP. The other activity is designated 'posttransfer' editing and involves deacylation of mischarged Ala-tRNA(Pro). The misacylated Cys-tRNA(Pro) is not edited by ProRS.</text>
</comment>
<dbReference type="InterPro" id="IPR007214">
    <property type="entry name" value="YbaK/aa-tRNA-synth-assoc-dom"/>
</dbReference>
<evidence type="ECO:0000313" key="15">
    <source>
        <dbReference type="Proteomes" id="UP000076490"/>
    </source>
</evidence>
<dbReference type="RefSeq" id="WP_063179381.1">
    <property type="nucleotide sequence ID" value="NZ_LQNT01000009.1"/>
</dbReference>
<dbReference type="OrthoDB" id="9809052at2"/>
<protein>
    <recommendedName>
        <fullName evidence="12">Proline--tRNA ligase</fullName>
        <ecNumber evidence="12">6.1.1.15</ecNumber>
    </recommendedName>
    <alternativeName>
        <fullName evidence="12">Prolyl-tRNA synthetase</fullName>
        <shortName evidence="12">ProRS</shortName>
    </alternativeName>
</protein>
<dbReference type="Gene3D" id="3.90.960.10">
    <property type="entry name" value="YbaK/aminoacyl-tRNA synthetase-associated domain"/>
    <property type="match status" value="1"/>
</dbReference>
<feature type="domain" description="Aminoacyl-transfer RNA synthetases class-II family profile" evidence="13">
    <location>
        <begin position="38"/>
        <end position="465"/>
    </location>
</feature>
<name>A0A161RJ15_9BACL</name>
<keyword evidence="4 12" id="KW-0436">Ligase</keyword>
<dbReference type="InterPro" id="IPR033730">
    <property type="entry name" value="ProRS_core_prok"/>
</dbReference>
<evidence type="ECO:0000256" key="7">
    <source>
        <dbReference type="ARBA" id="ARBA00022917"/>
    </source>
</evidence>
<proteinExistence type="inferred from homology"/>
<dbReference type="Pfam" id="PF03129">
    <property type="entry name" value="HGTP_anticodon"/>
    <property type="match status" value="1"/>
</dbReference>
<dbReference type="Gene3D" id="3.30.930.10">
    <property type="entry name" value="Bira Bifunctional Protein, Domain 2"/>
    <property type="match status" value="2"/>
</dbReference>
<keyword evidence="8 12" id="KW-0030">Aminoacyl-tRNA synthetase</keyword>
<dbReference type="InterPro" id="IPR002316">
    <property type="entry name" value="Pro-tRNA-ligase_IIa"/>
</dbReference>
<organism evidence="14 15">
    <name type="scientific">Bhargavaea cecembensis</name>
    <dbReference type="NCBI Taxonomy" id="394098"/>
    <lineage>
        <taxon>Bacteria</taxon>
        <taxon>Bacillati</taxon>
        <taxon>Bacillota</taxon>
        <taxon>Bacilli</taxon>
        <taxon>Bacillales</taxon>
        <taxon>Caryophanaceae</taxon>
        <taxon>Bhargavaea</taxon>
    </lineage>
</organism>
<dbReference type="CDD" id="cd00861">
    <property type="entry name" value="ProRS_anticodon_short"/>
    <property type="match status" value="1"/>
</dbReference>
<evidence type="ECO:0000313" key="14">
    <source>
        <dbReference type="EMBL" id="KZE38158.1"/>
    </source>
</evidence>
<dbReference type="InterPro" id="IPR004500">
    <property type="entry name" value="Pro-tRNA-synth_IIa_bac-type"/>
</dbReference>
<dbReference type="InterPro" id="IPR004154">
    <property type="entry name" value="Anticodon-bd"/>
</dbReference>
<keyword evidence="7 12" id="KW-0648">Protein biosynthesis</keyword>
<evidence type="ECO:0000256" key="11">
    <source>
        <dbReference type="ARBA" id="ARBA00060755"/>
    </source>
</evidence>
<keyword evidence="3 12" id="KW-0963">Cytoplasm</keyword>
<evidence type="ECO:0000259" key="13">
    <source>
        <dbReference type="PROSITE" id="PS50862"/>
    </source>
</evidence>
<comment type="subcellular location">
    <subcellularLocation>
        <location evidence="1 12">Cytoplasm</location>
    </subcellularLocation>
</comment>
<gene>
    <name evidence="12" type="primary">proS</name>
    <name evidence="14" type="ORF">AV656_04340</name>
</gene>
<evidence type="ECO:0000256" key="4">
    <source>
        <dbReference type="ARBA" id="ARBA00022598"/>
    </source>
</evidence>
<dbReference type="CDD" id="cd00779">
    <property type="entry name" value="ProRS_core_prok"/>
    <property type="match status" value="1"/>
</dbReference>
<dbReference type="InterPro" id="IPR045864">
    <property type="entry name" value="aa-tRNA-synth_II/BPL/LPL"/>
</dbReference>
<dbReference type="InterPro" id="IPR050062">
    <property type="entry name" value="Pro-tRNA_synthetase"/>
</dbReference>
<dbReference type="SUPFAM" id="SSF52954">
    <property type="entry name" value="Class II aaRS ABD-related"/>
    <property type="match status" value="1"/>
</dbReference>
<dbReference type="GO" id="GO:0005524">
    <property type="term" value="F:ATP binding"/>
    <property type="evidence" value="ECO:0007669"/>
    <property type="project" value="UniProtKB-UniRule"/>
</dbReference>
<dbReference type="PANTHER" id="PTHR42753">
    <property type="entry name" value="MITOCHONDRIAL RIBOSOME PROTEIN L39/PROLYL-TRNA LIGASE FAMILY MEMBER"/>
    <property type="match status" value="1"/>
</dbReference>
<keyword evidence="6 12" id="KW-0067">ATP-binding</keyword>
<dbReference type="NCBIfam" id="NF006625">
    <property type="entry name" value="PRK09194.1"/>
    <property type="match status" value="1"/>
</dbReference>
<dbReference type="FunFam" id="3.30.930.10:FF:000065">
    <property type="entry name" value="Proline--tRNA ligase"/>
    <property type="match status" value="1"/>
</dbReference>
<evidence type="ECO:0000256" key="10">
    <source>
        <dbReference type="ARBA" id="ARBA00053664"/>
    </source>
</evidence>
<comment type="subunit">
    <text evidence="2 12">Homodimer.</text>
</comment>
<dbReference type="GO" id="GO:0140096">
    <property type="term" value="F:catalytic activity, acting on a protein"/>
    <property type="evidence" value="ECO:0007669"/>
    <property type="project" value="UniProtKB-ARBA"/>
</dbReference>
<comment type="caution">
    <text evidence="14">The sequence shown here is derived from an EMBL/GenBank/DDBJ whole genome shotgun (WGS) entry which is preliminary data.</text>
</comment>
<evidence type="ECO:0000256" key="6">
    <source>
        <dbReference type="ARBA" id="ARBA00022840"/>
    </source>
</evidence>
<dbReference type="InterPro" id="IPR023717">
    <property type="entry name" value="Pro-tRNA-Synthase_IIa_type1"/>
</dbReference>
<evidence type="ECO:0000256" key="1">
    <source>
        <dbReference type="ARBA" id="ARBA00004496"/>
    </source>
</evidence>
<comment type="catalytic activity">
    <reaction evidence="9 12">
        <text>tRNA(Pro) + L-proline + ATP = L-prolyl-tRNA(Pro) + AMP + diphosphate</text>
        <dbReference type="Rhea" id="RHEA:14305"/>
        <dbReference type="Rhea" id="RHEA-COMP:9700"/>
        <dbReference type="Rhea" id="RHEA-COMP:9702"/>
        <dbReference type="ChEBI" id="CHEBI:30616"/>
        <dbReference type="ChEBI" id="CHEBI:33019"/>
        <dbReference type="ChEBI" id="CHEBI:60039"/>
        <dbReference type="ChEBI" id="CHEBI:78442"/>
        <dbReference type="ChEBI" id="CHEBI:78532"/>
        <dbReference type="ChEBI" id="CHEBI:456215"/>
        <dbReference type="EC" id="6.1.1.15"/>
    </reaction>
</comment>